<accession>A0ABU6NYF0</accession>
<comment type="caution">
    <text evidence="2">The sequence shown here is derived from an EMBL/GenBank/DDBJ whole genome shotgun (WGS) entry which is preliminary data.</text>
</comment>
<gene>
    <name evidence="2" type="primary">comGE</name>
    <name evidence="2" type="ORF">P9271_06170</name>
</gene>
<keyword evidence="1" id="KW-1133">Transmembrane helix</keyword>
<name>A0ABU6NYF0_9BACI</name>
<keyword evidence="3" id="KW-1185">Reference proteome</keyword>
<organism evidence="2 3">
    <name type="scientific">Metabacillus fastidiosus</name>
    <dbReference type="NCBI Taxonomy" id="1458"/>
    <lineage>
        <taxon>Bacteria</taxon>
        <taxon>Bacillati</taxon>
        <taxon>Bacillota</taxon>
        <taxon>Bacilli</taxon>
        <taxon>Bacillales</taxon>
        <taxon>Bacillaceae</taxon>
        <taxon>Metabacillus</taxon>
    </lineage>
</organism>
<dbReference type="RefSeq" id="WP_328015006.1">
    <property type="nucleotide sequence ID" value="NZ_JARTFS010000005.1"/>
</dbReference>
<dbReference type="Proteomes" id="UP001342826">
    <property type="component" value="Unassembled WGS sequence"/>
</dbReference>
<dbReference type="NCBIfam" id="NF041013">
    <property type="entry name" value="T4P_ComGE"/>
    <property type="match status" value="1"/>
</dbReference>
<dbReference type="InterPro" id="IPR053468">
    <property type="entry name" value="ComGE-like"/>
</dbReference>
<proteinExistence type="predicted"/>
<protein>
    <submittedName>
        <fullName evidence="2">Competence type IV pilus minor pilin ComGE</fullName>
    </submittedName>
</protein>
<keyword evidence="1" id="KW-0812">Transmembrane</keyword>
<evidence type="ECO:0000313" key="3">
    <source>
        <dbReference type="Proteomes" id="UP001342826"/>
    </source>
</evidence>
<evidence type="ECO:0000256" key="1">
    <source>
        <dbReference type="SAM" id="Phobius"/>
    </source>
</evidence>
<keyword evidence="1" id="KW-0472">Membrane</keyword>
<feature type="transmembrane region" description="Helical" evidence="1">
    <location>
        <begin position="12"/>
        <end position="34"/>
    </location>
</feature>
<sequence>MRNCKGFSLAETLTALGIWSILLSIIIPQMMVLVQERRNVEQMNIAYKIIHEKTEQVIFHHTAKINEKISMNGVDYELNWREGKNYSKGCITWTNNSKQEKEVCLSA</sequence>
<dbReference type="EMBL" id="JARTFS010000005">
    <property type="protein sequence ID" value="MED4400916.1"/>
    <property type="molecule type" value="Genomic_DNA"/>
</dbReference>
<reference evidence="2 3" key="1">
    <citation type="submission" date="2023-03" db="EMBL/GenBank/DDBJ databases">
        <title>Bacillus Genome Sequencing.</title>
        <authorList>
            <person name="Dunlap C."/>
        </authorList>
    </citation>
    <scope>NUCLEOTIDE SEQUENCE [LARGE SCALE GENOMIC DNA]</scope>
    <source>
        <strain evidence="2 3">NRS-1717</strain>
    </source>
</reference>
<evidence type="ECO:0000313" key="2">
    <source>
        <dbReference type="EMBL" id="MED4400916.1"/>
    </source>
</evidence>